<keyword evidence="2" id="KW-1185">Reference proteome</keyword>
<name>A0A1H6F8D6_9GAMM</name>
<dbReference type="Proteomes" id="UP000236724">
    <property type="component" value="Unassembled WGS sequence"/>
</dbReference>
<dbReference type="AlphaFoldDB" id="A0A1H6F8D6"/>
<dbReference type="EMBL" id="FMSV02000199">
    <property type="protein sequence ID" value="SEH05336.1"/>
    <property type="molecule type" value="Genomic_DNA"/>
</dbReference>
<reference evidence="1 2" key="1">
    <citation type="submission" date="2016-10" db="EMBL/GenBank/DDBJ databases">
        <authorList>
            <person name="de Groot N.N."/>
        </authorList>
    </citation>
    <scope>NUCLEOTIDE SEQUENCE [LARGE SCALE GENOMIC DNA]</scope>
    <source>
        <strain evidence="1">MBHS1</strain>
    </source>
</reference>
<evidence type="ECO:0000313" key="1">
    <source>
        <dbReference type="EMBL" id="SEH05336.1"/>
    </source>
</evidence>
<proteinExistence type="predicted"/>
<sequence length="45" mass="5166">MIDAEIIKAENDNAVLAKLGELEIKNKKLMLTNKLDCLRLRLKKN</sequence>
<gene>
    <name evidence="1" type="ORF">MBHS_01189</name>
</gene>
<evidence type="ECO:0000313" key="2">
    <source>
        <dbReference type="Proteomes" id="UP000236724"/>
    </source>
</evidence>
<protein>
    <submittedName>
        <fullName evidence="1">Uncharacterized protein</fullName>
    </submittedName>
</protein>
<organism evidence="1 2">
    <name type="scientific">Candidatus Venteria ishoeyi</name>
    <dbReference type="NCBI Taxonomy" id="1899563"/>
    <lineage>
        <taxon>Bacteria</taxon>
        <taxon>Pseudomonadati</taxon>
        <taxon>Pseudomonadota</taxon>
        <taxon>Gammaproteobacteria</taxon>
        <taxon>Thiotrichales</taxon>
        <taxon>Thiotrichaceae</taxon>
        <taxon>Venteria</taxon>
    </lineage>
</organism>
<accession>A0A1H6F8D6</accession>